<accession>A0A8H5ZLV7</accession>
<reference evidence="2" key="1">
    <citation type="submission" date="2019-11" db="EMBL/GenBank/DDBJ databases">
        <title>Bipolaris sorokiniana Genome sequencing.</title>
        <authorList>
            <person name="Wang H."/>
        </authorList>
    </citation>
    <scope>NUCLEOTIDE SEQUENCE</scope>
</reference>
<dbReference type="AlphaFoldDB" id="A0A8H5ZLV7"/>
<comment type="caution">
    <text evidence="2">The sequence shown here is derived from an EMBL/GenBank/DDBJ whole genome shotgun (WGS) entry which is preliminary data.</text>
</comment>
<dbReference type="Pfam" id="PF17254">
    <property type="entry name" value="DUF5321"/>
    <property type="match status" value="1"/>
</dbReference>
<dbReference type="Proteomes" id="UP000624244">
    <property type="component" value="Unassembled WGS sequence"/>
</dbReference>
<dbReference type="InterPro" id="IPR035213">
    <property type="entry name" value="DUF5321"/>
</dbReference>
<evidence type="ECO:0000313" key="2">
    <source>
        <dbReference type="EMBL" id="KAF5850564.1"/>
    </source>
</evidence>
<protein>
    <submittedName>
        <fullName evidence="2">Uncharacterized protein</fullName>
    </submittedName>
</protein>
<feature type="region of interest" description="Disordered" evidence="1">
    <location>
        <begin position="172"/>
        <end position="208"/>
    </location>
</feature>
<dbReference type="OMA" id="LWLKQER"/>
<sequence>MDPSILFRQLLRMPAAHRNALLQPTRPHMRAFAAYTQPLPQPRYLSVPRIVQPSFWASLIPKPLKTRAETPRSKEWNPATPYIILGLLVGSQAIQILWLKQERNHDLRRAEAKIGILREVIERVQRGEKVDVEGALGTGNAVEEREWKQVLKDIQDEEALFQSKKKRRAMREAALQEEAVEKKTGQESTKSQDPVKMQVESVGGVKFY</sequence>
<organism evidence="2 3">
    <name type="scientific">Cochliobolus sativus</name>
    <name type="common">Common root rot and spot blotch fungus</name>
    <name type="synonym">Bipolaris sorokiniana</name>
    <dbReference type="NCBI Taxonomy" id="45130"/>
    <lineage>
        <taxon>Eukaryota</taxon>
        <taxon>Fungi</taxon>
        <taxon>Dikarya</taxon>
        <taxon>Ascomycota</taxon>
        <taxon>Pezizomycotina</taxon>
        <taxon>Dothideomycetes</taxon>
        <taxon>Pleosporomycetidae</taxon>
        <taxon>Pleosporales</taxon>
        <taxon>Pleosporineae</taxon>
        <taxon>Pleosporaceae</taxon>
        <taxon>Bipolaris</taxon>
    </lineage>
</organism>
<proteinExistence type="predicted"/>
<dbReference type="EMBL" id="WNKQ01000006">
    <property type="protein sequence ID" value="KAF5850564.1"/>
    <property type="molecule type" value="Genomic_DNA"/>
</dbReference>
<evidence type="ECO:0000313" key="3">
    <source>
        <dbReference type="Proteomes" id="UP000624244"/>
    </source>
</evidence>
<gene>
    <name evidence="2" type="ORF">GGP41_010255</name>
</gene>
<evidence type="ECO:0000256" key="1">
    <source>
        <dbReference type="SAM" id="MobiDB-lite"/>
    </source>
</evidence>
<name>A0A8H5ZLV7_COCSA</name>